<evidence type="ECO:0000256" key="1">
    <source>
        <dbReference type="ARBA" id="ARBA00004651"/>
    </source>
</evidence>
<feature type="transmembrane region" description="Helical" evidence="7">
    <location>
        <begin position="12"/>
        <end position="36"/>
    </location>
</feature>
<keyword evidence="3" id="KW-1003">Cell membrane</keyword>
<reference evidence="9" key="1">
    <citation type="journal article" date="2019" name="Int. J. Syst. Evol. Microbiol.">
        <title>The Global Catalogue of Microorganisms (GCM) 10K type strain sequencing project: providing services to taxonomists for standard genome sequencing and annotation.</title>
        <authorList>
            <consortium name="The Broad Institute Genomics Platform"/>
            <consortium name="The Broad Institute Genome Sequencing Center for Infectious Disease"/>
            <person name="Wu L."/>
            <person name="Ma J."/>
        </authorList>
    </citation>
    <scope>NUCLEOTIDE SEQUENCE [LARGE SCALE GENOMIC DNA]</scope>
    <source>
        <strain evidence="9">CGMCC 1.18578</strain>
    </source>
</reference>
<dbReference type="InterPro" id="IPR051311">
    <property type="entry name" value="DedA_domain"/>
</dbReference>
<gene>
    <name evidence="8" type="ORF">ACFPQ4_12670</name>
</gene>
<dbReference type="RefSeq" id="WP_378112222.1">
    <property type="nucleotide sequence ID" value="NZ_JBHSNC010000038.1"/>
</dbReference>
<comment type="subcellular location">
    <subcellularLocation>
        <location evidence="1">Cell membrane</location>
        <topology evidence="1">Multi-pass membrane protein</topology>
    </subcellularLocation>
</comment>
<keyword evidence="6 7" id="KW-0472">Membrane</keyword>
<organism evidence="8 9">
    <name type="scientific">Cohnella yongneupensis</name>
    <dbReference type="NCBI Taxonomy" id="425006"/>
    <lineage>
        <taxon>Bacteria</taxon>
        <taxon>Bacillati</taxon>
        <taxon>Bacillota</taxon>
        <taxon>Bacilli</taxon>
        <taxon>Bacillales</taxon>
        <taxon>Paenibacillaceae</taxon>
        <taxon>Cohnella</taxon>
    </lineage>
</organism>
<comment type="caution">
    <text evidence="8">The sequence shown here is derived from an EMBL/GenBank/DDBJ whole genome shotgun (WGS) entry which is preliminary data.</text>
</comment>
<dbReference type="Proteomes" id="UP001596108">
    <property type="component" value="Unassembled WGS sequence"/>
</dbReference>
<proteinExistence type="inferred from homology"/>
<evidence type="ECO:0000313" key="9">
    <source>
        <dbReference type="Proteomes" id="UP001596108"/>
    </source>
</evidence>
<feature type="transmembrane region" description="Helical" evidence="7">
    <location>
        <begin position="48"/>
        <end position="71"/>
    </location>
</feature>
<protein>
    <submittedName>
        <fullName evidence="8">DedA family protein</fullName>
    </submittedName>
</protein>
<comment type="similarity">
    <text evidence="2">Belongs to the DedA family.</text>
</comment>
<dbReference type="PANTHER" id="PTHR42709">
    <property type="entry name" value="ALKALINE PHOSPHATASE LIKE PROTEIN"/>
    <property type="match status" value="1"/>
</dbReference>
<sequence>MDHWITELMSSYGYVGIFALIVLENFVLLIPSVFVLTVGGFMTTSTELTIVGVILAATAGSLVGAIIQYGIGRLVPLERLDRFLSRNGRFLRLKPGMWVEHVSGSRNTGYGSF</sequence>
<evidence type="ECO:0000256" key="4">
    <source>
        <dbReference type="ARBA" id="ARBA00022692"/>
    </source>
</evidence>
<keyword evidence="9" id="KW-1185">Reference proteome</keyword>
<dbReference type="PANTHER" id="PTHR42709:SF6">
    <property type="entry name" value="UNDECAPRENYL PHOSPHATE TRANSPORTER A"/>
    <property type="match status" value="1"/>
</dbReference>
<keyword evidence="5 7" id="KW-1133">Transmembrane helix</keyword>
<name>A0ABW0QZV3_9BACL</name>
<dbReference type="EMBL" id="JBHSNC010000038">
    <property type="protein sequence ID" value="MFC5530283.1"/>
    <property type="molecule type" value="Genomic_DNA"/>
</dbReference>
<accession>A0ABW0QZV3</accession>
<evidence type="ECO:0000313" key="8">
    <source>
        <dbReference type="EMBL" id="MFC5530283.1"/>
    </source>
</evidence>
<evidence type="ECO:0000256" key="7">
    <source>
        <dbReference type="SAM" id="Phobius"/>
    </source>
</evidence>
<evidence type="ECO:0000256" key="6">
    <source>
        <dbReference type="ARBA" id="ARBA00023136"/>
    </source>
</evidence>
<evidence type="ECO:0000256" key="5">
    <source>
        <dbReference type="ARBA" id="ARBA00022989"/>
    </source>
</evidence>
<evidence type="ECO:0000256" key="3">
    <source>
        <dbReference type="ARBA" id="ARBA00022475"/>
    </source>
</evidence>
<keyword evidence="4 7" id="KW-0812">Transmembrane</keyword>
<evidence type="ECO:0000256" key="2">
    <source>
        <dbReference type="ARBA" id="ARBA00010792"/>
    </source>
</evidence>